<feature type="transmembrane region" description="Helical" evidence="8">
    <location>
        <begin position="427"/>
        <end position="444"/>
    </location>
</feature>
<evidence type="ECO:0000256" key="7">
    <source>
        <dbReference type="SAM" id="MobiDB-lite"/>
    </source>
</evidence>
<feature type="transmembrane region" description="Helical" evidence="8">
    <location>
        <begin position="392"/>
        <end position="415"/>
    </location>
</feature>
<feature type="transmembrane region" description="Helical" evidence="8">
    <location>
        <begin position="482"/>
        <end position="507"/>
    </location>
</feature>
<protein>
    <recommendedName>
        <fullName evidence="9">Major facilitator superfamily (MFS) profile domain-containing protein</fullName>
    </recommendedName>
</protein>
<organism evidence="10 11">
    <name type="scientific">Lithohypha guttulata</name>
    <dbReference type="NCBI Taxonomy" id="1690604"/>
    <lineage>
        <taxon>Eukaryota</taxon>
        <taxon>Fungi</taxon>
        <taxon>Dikarya</taxon>
        <taxon>Ascomycota</taxon>
        <taxon>Pezizomycotina</taxon>
        <taxon>Eurotiomycetes</taxon>
        <taxon>Chaetothyriomycetidae</taxon>
        <taxon>Chaetothyriales</taxon>
        <taxon>Trichomeriaceae</taxon>
        <taxon>Lithohypha</taxon>
    </lineage>
</organism>
<feature type="compositionally biased region" description="Polar residues" evidence="7">
    <location>
        <begin position="32"/>
        <end position="67"/>
    </location>
</feature>
<feature type="transmembrane region" description="Helical" evidence="8">
    <location>
        <begin position="513"/>
        <end position="533"/>
    </location>
</feature>
<dbReference type="InterPro" id="IPR020846">
    <property type="entry name" value="MFS_dom"/>
</dbReference>
<keyword evidence="6 8" id="KW-0472">Membrane</keyword>
<feature type="transmembrane region" description="Helical" evidence="8">
    <location>
        <begin position="450"/>
        <end position="470"/>
    </location>
</feature>
<evidence type="ECO:0000256" key="2">
    <source>
        <dbReference type="ARBA" id="ARBA00008335"/>
    </source>
</evidence>
<gene>
    <name evidence="10" type="ORF">LTR05_005016</name>
</gene>
<evidence type="ECO:0000313" key="10">
    <source>
        <dbReference type="EMBL" id="KAK5085728.1"/>
    </source>
</evidence>
<feature type="transmembrane region" description="Helical" evidence="8">
    <location>
        <begin position="149"/>
        <end position="167"/>
    </location>
</feature>
<dbReference type="FunFam" id="1.20.1250.20:FF:000286">
    <property type="entry name" value="MFS efflux transporter"/>
    <property type="match status" value="1"/>
</dbReference>
<sequence length="542" mass="58821">MAPRKIFGVNRNGGGSSTMTMEMPTYPEESKQTTQWTSTKANDTTPANLTTFDEANEGTLPSPTTANTTPVLQRWNHPRINIIRVLATFWDFMILGANDAAYGALIPYLETYYGIDYITISLVFLSPIVGYTASALTNNMIHNRFGQRGVAAIMSVSHLVAYIVIALHPPYPVLVVVFMLAGFGNGLGDSGWNAWIGDMANANEVLGFLHGMYGFGALLSPLIATSLITQAGWEWYQFYYFMIGASLIEVFFLTGAFWKATGEVYRAHAATLAAAHHDSPDGGSGTMTPVTDESPESGKTKSPWQQRFDPFHDAFIMNKPIRSSRKLKSTSSPSFLQKLNPLKKAPSTTAEAVNNRVTILSALFLLFYVGAEVSVGGWIVTFMLRVRSGTQFASGVVATGFWLGVTLGRFVLGFVTARCFPTEKHAVATYLVICIILQLLFWLIPSFNVSAVMVGLLGFFIAPFFPAAVVAMTKLLPKRLHVAAVGFAAAVGASGATVLPFAVGAIAQSKGVMVLQPIVLALLVVITFIWLLLPKLPKQRMS</sequence>
<comment type="caution">
    <text evidence="10">The sequence shown here is derived from an EMBL/GenBank/DDBJ whole genome shotgun (WGS) entry which is preliminary data.</text>
</comment>
<evidence type="ECO:0000256" key="8">
    <source>
        <dbReference type="SAM" id="Phobius"/>
    </source>
</evidence>
<dbReference type="Gene3D" id="1.20.1250.20">
    <property type="entry name" value="MFS general substrate transporter like domains"/>
    <property type="match status" value="2"/>
</dbReference>
<dbReference type="PANTHER" id="PTHR23514">
    <property type="entry name" value="BYPASS OF STOP CODON PROTEIN 6"/>
    <property type="match status" value="1"/>
</dbReference>
<evidence type="ECO:0000256" key="3">
    <source>
        <dbReference type="ARBA" id="ARBA00022448"/>
    </source>
</evidence>
<keyword evidence="11" id="KW-1185">Reference proteome</keyword>
<name>A0AAN7T0L9_9EURO</name>
<keyword evidence="3" id="KW-0813">Transport</keyword>
<evidence type="ECO:0000259" key="9">
    <source>
        <dbReference type="PROSITE" id="PS50850"/>
    </source>
</evidence>
<dbReference type="GO" id="GO:0022857">
    <property type="term" value="F:transmembrane transporter activity"/>
    <property type="evidence" value="ECO:0007669"/>
    <property type="project" value="InterPro"/>
</dbReference>
<evidence type="ECO:0000256" key="6">
    <source>
        <dbReference type="ARBA" id="ARBA00023136"/>
    </source>
</evidence>
<accession>A0AAN7T0L9</accession>
<dbReference type="Pfam" id="PF07690">
    <property type="entry name" value="MFS_1"/>
    <property type="match status" value="1"/>
</dbReference>
<dbReference type="PANTHER" id="PTHR23514:SF3">
    <property type="entry name" value="BYPASS OF STOP CODON PROTEIN 6"/>
    <property type="match status" value="1"/>
</dbReference>
<evidence type="ECO:0000256" key="5">
    <source>
        <dbReference type="ARBA" id="ARBA00022989"/>
    </source>
</evidence>
<feature type="transmembrane region" description="Helical" evidence="8">
    <location>
        <begin position="82"/>
        <end position="105"/>
    </location>
</feature>
<feature type="transmembrane region" description="Helical" evidence="8">
    <location>
        <begin position="117"/>
        <end position="137"/>
    </location>
</feature>
<proteinExistence type="inferred from homology"/>
<dbReference type="PROSITE" id="PS50850">
    <property type="entry name" value="MFS"/>
    <property type="match status" value="1"/>
</dbReference>
<dbReference type="InterPro" id="IPR051788">
    <property type="entry name" value="MFS_Transporter"/>
</dbReference>
<feature type="transmembrane region" description="Helical" evidence="8">
    <location>
        <begin position="238"/>
        <end position="258"/>
    </location>
</feature>
<comment type="similarity">
    <text evidence="2">Belongs to the major facilitator superfamily.</text>
</comment>
<evidence type="ECO:0000256" key="4">
    <source>
        <dbReference type="ARBA" id="ARBA00022692"/>
    </source>
</evidence>
<evidence type="ECO:0000313" key="11">
    <source>
        <dbReference type="Proteomes" id="UP001309876"/>
    </source>
</evidence>
<comment type="subcellular location">
    <subcellularLocation>
        <location evidence="1">Endomembrane system</location>
        <topology evidence="1">Multi-pass membrane protein</topology>
    </subcellularLocation>
</comment>
<feature type="transmembrane region" description="Helical" evidence="8">
    <location>
        <begin position="208"/>
        <end position="232"/>
    </location>
</feature>
<feature type="region of interest" description="Disordered" evidence="7">
    <location>
        <begin position="1"/>
        <end position="67"/>
    </location>
</feature>
<feature type="transmembrane region" description="Helical" evidence="8">
    <location>
        <begin position="173"/>
        <end position="196"/>
    </location>
</feature>
<dbReference type="InterPro" id="IPR011701">
    <property type="entry name" value="MFS"/>
</dbReference>
<dbReference type="GO" id="GO:0016020">
    <property type="term" value="C:membrane"/>
    <property type="evidence" value="ECO:0007669"/>
    <property type="project" value="TreeGrafter"/>
</dbReference>
<dbReference type="AlphaFoldDB" id="A0AAN7T0L9"/>
<dbReference type="GO" id="GO:0012505">
    <property type="term" value="C:endomembrane system"/>
    <property type="evidence" value="ECO:0007669"/>
    <property type="project" value="UniProtKB-SubCell"/>
</dbReference>
<reference evidence="10 11" key="1">
    <citation type="submission" date="2023-08" db="EMBL/GenBank/DDBJ databases">
        <title>Black Yeasts Isolated from many extreme environments.</title>
        <authorList>
            <person name="Coleine C."/>
            <person name="Stajich J.E."/>
            <person name="Selbmann L."/>
        </authorList>
    </citation>
    <scope>NUCLEOTIDE SEQUENCE [LARGE SCALE GENOMIC DNA]</scope>
    <source>
        <strain evidence="10 11">CCFEE 5910</strain>
    </source>
</reference>
<dbReference type="Proteomes" id="UP001309876">
    <property type="component" value="Unassembled WGS sequence"/>
</dbReference>
<evidence type="ECO:0000256" key="1">
    <source>
        <dbReference type="ARBA" id="ARBA00004127"/>
    </source>
</evidence>
<dbReference type="FunFam" id="1.20.1250.20:FF:000308">
    <property type="entry name" value="MFS efflux transporter"/>
    <property type="match status" value="1"/>
</dbReference>
<dbReference type="InterPro" id="IPR036259">
    <property type="entry name" value="MFS_trans_sf"/>
</dbReference>
<feature type="transmembrane region" description="Helical" evidence="8">
    <location>
        <begin position="357"/>
        <end position="380"/>
    </location>
</feature>
<feature type="domain" description="Major facilitator superfamily (MFS) profile" evidence="9">
    <location>
        <begin position="84"/>
        <end position="537"/>
    </location>
</feature>
<feature type="region of interest" description="Disordered" evidence="7">
    <location>
        <begin position="276"/>
        <end position="305"/>
    </location>
</feature>
<keyword evidence="5 8" id="KW-1133">Transmembrane helix</keyword>
<keyword evidence="4 8" id="KW-0812">Transmembrane</keyword>
<dbReference type="EMBL" id="JAVRRJ010000004">
    <property type="protein sequence ID" value="KAK5085728.1"/>
    <property type="molecule type" value="Genomic_DNA"/>
</dbReference>
<dbReference type="SUPFAM" id="SSF103473">
    <property type="entry name" value="MFS general substrate transporter"/>
    <property type="match status" value="1"/>
</dbReference>